<dbReference type="InterPro" id="IPR002173">
    <property type="entry name" value="Carboh/pur_kinase_PfkB_CS"/>
</dbReference>
<comment type="function">
    <text evidence="8">Catalyzes the ATP-dependent phosphorylation of fructose-l-phosphate to fructose-l,6-bisphosphate.</text>
</comment>
<dbReference type="GO" id="GO:0008662">
    <property type="term" value="F:1-phosphofructokinase activity"/>
    <property type="evidence" value="ECO:0007669"/>
    <property type="project" value="UniProtKB-UniRule"/>
</dbReference>
<name>A0A841GP47_9GAMM</name>
<reference evidence="10 11" key="1">
    <citation type="submission" date="2020-08" db="EMBL/GenBank/DDBJ databases">
        <title>Genomic Encyclopedia of Type Strains, Phase IV (KMG-IV): sequencing the most valuable type-strain genomes for metagenomic binning, comparative biology and taxonomic classification.</title>
        <authorList>
            <person name="Goeker M."/>
        </authorList>
    </citation>
    <scope>NUCLEOTIDE SEQUENCE [LARGE SCALE GENOMIC DNA]</scope>
    <source>
        <strain evidence="10 11">DSM 22975</strain>
    </source>
</reference>
<evidence type="ECO:0000256" key="3">
    <source>
        <dbReference type="ARBA" id="ARBA00022741"/>
    </source>
</evidence>
<organism evidence="10 11">
    <name type="scientific">Tolumonas osonensis</name>
    <dbReference type="NCBI Taxonomy" id="675874"/>
    <lineage>
        <taxon>Bacteria</taxon>
        <taxon>Pseudomonadati</taxon>
        <taxon>Pseudomonadota</taxon>
        <taxon>Gammaproteobacteria</taxon>
        <taxon>Aeromonadales</taxon>
        <taxon>Aeromonadaceae</taxon>
        <taxon>Tolumonas</taxon>
    </lineage>
</organism>
<dbReference type="NCBIfam" id="TIGR03168">
    <property type="entry name" value="1-PFK"/>
    <property type="match status" value="1"/>
</dbReference>
<feature type="domain" description="Carbohydrate kinase PfkB" evidence="9">
    <location>
        <begin position="26"/>
        <end position="295"/>
    </location>
</feature>
<dbReference type="GO" id="GO:0005829">
    <property type="term" value="C:cytosol"/>
    <property type="evidence" value="ECO:0007669"/>
    <property type="project" value="TreeGrafter"/>
</dbReference>
<dbReference type="GO" id="GO:0016052">
    <property type="term" value="P:carbohydrate catabolic process"/>
    <property type="evidence" value="ECO:0007669"/>
    <property type="project" value="UniProtKB-ARBA"/>
</dbReference>
<dbReference type="CDD" id="cd01164">
    <property type="entry name" value="FruK_PfkB_like"/>
    <property type="match status" value="1"/>
</dbReference>
<comment type="caution">
    <text evidence="10">The sequence shown here is derived from an EMBL/GenBank/DDBJ whole genome shotgun (WGS) entry which is preliminary data.</text>
</comment>
<dbReference type="PANTHER" id="PTHR46566">
    <property type="entry name" value="1-PHOSPHOFRUCTOKINASE-RELATED"/>
    <property type="match status" value="1"/>
</dbReference>
<dbReference type="GO" id="GO:0005524">
    <property type="term" value="F:ATP binding"/>
    <property type="evidence" value="ECO:0007669"/>
    <property type="project" value="UniProtKB-UniRule"/>
</dbReference>
<proteinExistence type="inferred from homology"/>
<dbReference type="Proteomes" id="UP000585721">
    <property type="component" value="Unassembled WGS sequence"/>
</dbReference>
<evidence type="ECO:0000256" key="2">
    <source>
        <dbReference type="ARBA" id="ARBA00022679"/>
    </source>
</evidence>
<dbReference type="PANTHER" id="PTHR46566:SF5">
    <property type="entry name" value="1-PHOSPHOFRUCTOKINASE"/>
    <property type="match status" value="1"/>
</dbReference>
<dbReference type="EMBL" id="JACHGR010000010">
    <property type="protein sequence ID" value="MBB6056891.1"/>
    <property type="molecule type" value="Genomic_DNA"/>
</dbReference>
<evidence type="ECO:0000313" key="10">
    <source>
        <dbReference type="EMBL" id="MBB6056891.1"/>
    </source>
</evidence>
<dbReference type="Gene3D" id="3.40.1190.20">
    <property type="match status" value="1"/>
</dbReference>
<dbReference type="RefSeq" id="WP_188027606.1">
    <property type="nucleotide sequence ID" value="NZ_JACHGR010000010.1"/>
</dbReference>
<dbReference type="InterPro" id="IPR017583">
    <property type="entry name" value="Tagatose/fructose_Pkinase"/>
</dbReference>
<dbReference type="PROSITE" id="PS00583">
    <property type="entry name" value="PFKB_KINASES_1"/>
    <property type="match status" value="1"/>
</dbReference>
<dbReference type="SUPFAM" id="SSF53613">
    <property type="entry name" value="Ribokinase-like"/>
    <property type="match status" value="1"/>
</dbReference>
<evidence type="ECO:0000256" key="1">
    <source>
        <dbReference type="ARBA" id="ARBA00010688"/>
    </source>
</evidence>
<keyword evidence="5 8" id="KW-0067">ATP-binding</keyword>
<dbReference type="NCBIfam" id="TIGR03828">
    <property type="entry name" value="pfkB"/>
    <property type="match status" value="1"/>
</dbReference>
<evidence type="ECO:0000256" key="8">
    <source>
        <dbReference type="RuleBase" id="RU369061"/>
    </source>
</evidence>
<accession>A0A841GP47</accession>
<dbReference type="PIRSF" id="PIRSF000535">
    <property type="entry name" value="1PFK/6PFK/LacC"/>
    <property type="match status" value="1"/>
</dbReference>
<dbReference type="GO" id="GO:0044281">
    <property type="term" value="P:small molecule metabolic process"/>
    <property type="evidence" value="ECO:0007669"/>
    <property type="project" value="UniProtKB-ARBA"/>
</dbReference>
<dbReference type="Pfam" id="PF00294">
    <property type="entry name" value="PfkB"/>
    <property type="match status" value="1"/>
</dbReference>
<evidence type="ECO:0000256" key="7">
    <source>
        <dbReference type="PIRNR" id="PIRNR000535"/>
    </source>
</evidence>
<protein>
    <recommendedName>
        <fullName evidence="7">Phosphofructokinase</fullName>
    </recommendedName>
</protein>
<keyword evidence="11" id="KW-1185">Reference proteome</keyword>
<keyword evidence="4 8" id="KW-0418">Kinase</keyword>
<comment type="similarity">
    <text evidence="1 7 8">Belongs to the carbohydrate kinase PfkB family.</text>
</comment>
<gene>
    <name evidence="10" type="ORF">HNR75_002838</name>
</gene>
<dbReference type="InterPro" id="IPR029056">
    <property type="entry name" value="Ribokinase-like"/>
</dbReference>
<dbReference type="AlphaFoldDB" id="A0A841GP47"/>
<dbReference type="FunFam" id="3.40.1190.20:FF:000001">
    <property type="entry name" value="Phosphofructokinase"/>
    <property type="match status" value="1"/>
</dbReference>
<evidence type="ECO:0000313" key="11">
    <source>
        <dbReference type="Proteomes" id="UP000585721"/>
    </source>
</evidence>
<evidence type="ECO:0000259" key="9">
    <source>
        <dbReference type="Pfam" id="PF00294"/>
    </source>
</evidence>
<keyword evidence="3 8" id="KW-0547">Nucleotide-binding</keyword>
<evidence type="ECO:0000256" key="5">
    <source>
        <dbReference type="ARBA" id="ARBA00022840"/>
    </source>
</evidence>
<dbReference type="PROSITE" id="PS00584">
    <property type="entry name" value="PFKB_KINASES_2"/>
    <property type="match status" value="1"/>
</dbReference>
<comment type="catalytic activity">
    <reaction evidence="6 8">
        <text>beta-D-fructose 1-phosphate + ATP = beta-D-fructose 1,6-bisphosphate + ADP + H(+)</text>
        <dbReference type="Rhea" id="RHEA:14213"/>
        <dbReference type="ChEBI" id="CHEBI:15378"/>
        <dbReference type="ChEBI" id="CHEBI:30616"/>
        <dbReference type="ChEBI" id="CHEBI:32966"/>
        <dbReference type="ChEBI" id="CHEBI:138881"/>
        <dbReference type="ChEBI" id="CHEBI:456216"/>
        <dbReference type="EC" id="2.7.1.56"/>
    </reaction>
</comment>
<dbReference type="InterPro" id="IPR022463">
    <property type="entry name" value="1-PFruKinase"/>
</dbReference>
<evidence type="ECO:0000256" key="6">
    <source>
        <dbReference type="ARBA" id="ARBA00047745"/>
    </source>
</evidence>
<keyword evidence="2 7" id="KW-0808">Transferase</keyword>
<dbReference type="InterPro" id="IPR011611">
    <property type="entry name" value="PfkB_dom"/>
</dbReference>
<sequence length="312" mass="33216">MSKPLLTVTLNPALDLTGHIGQIQVGSVNVVKSGSLHPAGKGINVARVLRDLGAEVAVSGILGAGNQQAFRDLFKQYGLTDHFMAVPGDTRINVKMVEENGDVTDLNFPGVAVADDELKEFEARLLRQAEQYEYIVFAGSLPRGISAEASRDLIAKLQQKGAKVLFDSSKEALVKGLEAKPFLIKPNEVELAEWAGQPLDTEEALRAQAEKLCAEGIANVVISRGADGVLWCADGECWAAKPPRMEVVSTVGAGDSMVAGFAWGLSQGMDKEQILRLASAVSALAVTQIGVGVPNKQQLADMMARIDVKRLG</sequence>
<evidence type="ECO:0000256" key="4">
    <source>
        <dbReference type="ARBA" id="ARBA00022777"/>
    </source>
</evidence>